<feature type="transmembrane region" description="Helical" evidence="7">
    <location>
        <begin position="121"/>
        <end position="142"/>
    </location>
</feature>
<dbReference type="AlphaFoldDB" id="A0A6P8IGA1"/>
<dbReference type="Proteomes" id="UP000515163">
    <property type="component" value="Unplaced"/>
</dbReference>
<dbReference type="PRINTS" id="PR00237">
    <property type="entry name" value="GPCRRHODOPSN"/>
</dbReference>
<reference evidence="10" key="1">
    <citation type="submission" date="2025-08" db="UniProtKB">
        <authorList>
            <consortium name="RefSeq"/>
        </authorList>
    </citation>
    <scope>IDENTIFICATION</scope>
    <source>
        <tissue evidence="10">Tentacle</tissue>
    </source>
</reference>
<evidence type="ECO:0000313" key="9">
    <source>
        <dbReference type="Proteomes" id="UP000515163"/>
    </source>
</evidence>
<evidence type="ECO:0000259" key="8">
    <source>
        <dbReference type="PROSITE" id="PS50262"/>
    </source>
</evidence>
<feature type="transmembrane region" description="Helical" evidence="7">
    <location>
        <begin position="6"/>
        <end position="27"/>
    </location>
</feature>
<keyword evidence="5 7" id="KW-0472">Membrane</keyword>
<dbReference type="RefSeq" id="XP_031565754.1">
    <property type="nucleotide sequence ID" value="XM_031709894.1"/>
</dbReference>
<name>A0A6P8IGA1_ACTTE</name>
<keyword evidence="6" id="KW-0297">G-protein coupled receptor</keyword>
<feature type="transmembrane region" description="Helical" evidence="7">
    <location>
        <begin position="210"/>
        <end position="232"/>
    </location>
</feature>
<comment type="similarity">
    <text evidence="6">Belongs to the G-protein coupled receptor 1 family.</text>
</comment>
<evidence type="ECO:0000256" key="7">
    <source>
        <dbReference type="SAM" id="Phobius"/>
    </source>
</evidence>
<protein>
    <submittedName>
        <fullName evidence="10">Adenosine receptor A2b-like</fullName>
    </submittedName>
</protein>
<keyword evidence="4 7" id="KW-1133">Transmembrane helix</keyword>
<proteinExistence type="inferred from homology"/>
<keyword evidence="9" id="KW-1185">Reference proteome</keyword>
<feature type="transmembrane region" description="Helical" evidence="7">
    <location>
        <begin position="148"/>
        <end position="166"/>
    </location>
</feature>
<dbReference type="CDD" id="cd00637">
    <property type="entry name" value="7tm_classA_rhodopsin-like"/>
    <property type="match status" value="1"/>
</dbReference>
<dbReference type="PROSITE" id="PS00237">
    <property type="entry name" value="G_PROTEIN_RECEP_F1_1"/>
    <property type="match status" value="1"/>
</dbReference>
<dbReference type="GO" id="GO:0005886">
    <property type="term" value="C:plasma membrane"/>
    <property type="evidence" value="ECO:0007669"/>
    <property type="project" value="UniProtKB-SubCell"/>
</dbReference>
<keyword evidence="2" id="KW-1003">Cell membrane</keyword>
<dbReference type="SMART" id="SM01381">
    <property type="entry name" value="7TM_GPCR_Srsx"/>
    <property type="match status" value="1"/>
</dbReference>
<evidence type="ECO:0000256" key="4">
    <source>
        <dbReference type="ARBA" id="ARBA00022989"/>
    </source>
</evidence>
<dbReference type="InParanoid" id="A0A6P8IGA1"/>
<feature type="transmembrane region" description="Helical" evidence="7">
    <location>
        <begin position="77"/>
        <end position="100"/>
    </location>
</feature>
<sequence length="279" mass="31677">MTFLEVINSVLAVPTAAANALVIMAILTTSSLRKPSYLLLANLAFSDFAVGLFGQPVFTFCIFSFKNGNVEGYCYARWILTVFLALFSCGTIFTITAISVDRYLAIRLKMRYRSVVTVRRVRLILASVWLHSIFALSCPFFMSSSTSSYVATSELVICLLIIMYCYTMSFRALKIHCAQIQPQSNQQPNSTTQSNAIDVLKYRKLLKTMLLIVMLIIVCYMPLLGVFVIFTKPNGNRVVAWYLLSITALNSLFNPVIYMTRMKDLRRVCFQMLRNLFRV</sequence>
<evidence type="ECO:0000256" key="1">
    <source>
        <dbReference type="ARBA" id="ARBA00004651"/>
    </source>
</evidence>
<dbReference type="GeneID" id="116300925"/>
<dbReference type="Pfam" id="PF00001">
    <property type="entry name" value="7tm_1"/>
    <property type="match status" value="1"/>
</dbReference>
<accession>A0A6P8IGA1</accession>
<evidence type="ECO:0000256" key="2">
    <source>
        <dbReference type="ARBA" id="ARBA00022475"/>
    </source>
</evidence>
<dbReference type="OrthoDB" id="5964909at2759"/>
<keyword evidence="6" id="KW-0675">Receptor</keyword>
<organism evidence="9 10">
    <name type="scientific">Actinia tenebrosa</name>
    <name type="common">Australian red waratah sea anemone</name>
    <dbReference type="NCBI Taxonomy" id="6105"/>
    <lineage>
        <taxon>Eukaryota</taxon>
        <taxon>Metazoa</taxon>
        <taxon>Cnidaria</taxon>
        <taxon>Anthozoa</taxon>
        <taxon>Hexacorallia</taxon>
        <taxon>Actiniaria</taxon>
        <taxon>Actiniidae</taxon>
        <taxon>Actinia</taxon>
    </lineage>
</organism>
<gene>
    <name evidence="10" type="primary">LOC116300925</name>
</gene>
<evidence type="ECO:0000313" key="10">
    <source>
        <dbReference type="RefSeq" id="XP_031565754.1"/>
    </source>
</evidence>
<dbReference type="PROSITE" id="PS50262">
    <property type="entry name" value="G_PROTEIN_RECEP_F1_2"/>
    <property type="match status" value="1"/>
</dbReference>
<dbReference type="GO" id="GO:0004930">
    <property type="term" value="F:G protein-coupled receptor activity"/>
    <property type="evidence" value="ECO:0007669"/>
    <property type="project" value="UniProtKB-KW"/>
</dbReference>
<keyword evidence="6" id="KW-0807">Transducer</keyword>
<keyword evidence="3 6" id="KW-0812">Transmembrane</keyword>
<feature type="domain" description="G-protein coupled receptors family 1 profile" evidence="8">
    <location>
        <begin position="18"/>
        <end position="258"/>
    </location>
</feature>
<feature type="transmembrane region" description="Helical" evidence="7">
    <location>
        <begin position="39"/>
        <end position="65"/>
    </location>
</feature>
<dbReference type="FunCoup" id="A0A6P8IGA1">
    <property type="interactions" value="454"/>
</dbReference>
<comment type="subcellular location">
    <subcellularLocation>
        <location evidence="1">Cell membrane</location>
        <topology evidence="1">Multi-pass membrane protein</topology>
    </subcellularLocation>
</comment>
<feature type="transmembrane region" description="Helical" evidence="7">
    <location>
        <begin position="238"/>
        <end position="257"/>
    </location>
</feature>
<evidence type="ECO:0000256" key="5">
    <source>
        <dbReference type="ARBA" id="ARBA00023136"/>
    </source>
</evidence>
<dbReference type="KEGG" id="aten:116300925"/>
<dbReference type="Gene3D" id="1.20.1070.10">
    <property type="entry name" value="Rhodopsin 7-helix transmembrane proteins"/>
    <property type="match status" value="1"/>
</dbReference>
<dbReference type="PANTHER" id="PTHR22750">
    <property type="entry name" value="G-PROTEIN COUPLED RECEPTOR"/>
    <property type="match status" value="1"/>
</dbReference>
<evidence type="ECO:0000256" key="3">
    <source>
        <dbReference type="ARBA" id="ARBA00022692"/>
    </source>
</evidence>
<dbReference type="SUPFAM" id="SSF81321">
    <property type="entry name" value="Family A G protein-coupled receptor-like"/>
    <property type="match status" value="1"/>
</dbReference>
<dbReference type="InterPro" id="IPR017452">
    <property type="entry name" value="GPCR_Rhodpsn_7TM"/>
</dbReference>
<dbReference type="InterPro" id="IPR000276">
    <property type="entry name" value="GPCR_Rhodpsn"/>
</dbReference>
<evidence type="ECO:0000256" key="6">
    <source>
        <dbReference type="RuleBase" id="RU000688"/>
    </source>
</evidence>